<organism evidence="3 4">
    <name type="scientific">Cognatilysobacter lacus</name>
    <dbReference type="NCBI Taxonomy" id="1643323"/>
    <lineage>
        <taxon>Bacteria</taxon>
        <taxon>Pseudomonadati</taxon>
        <taxon>Pseudomonadota</taxon>
        <taxon>Gammaproteobacteria</taxon>
        <taxon>Lysobacterales</taxon>
        <taxon>Lysobacteraceae</taxon>
        <taxon>Cognatilysobacter</taxon>
    </lineage>
</organism>
<dbReference type="OrthoDB" id="2873672at2"/>
<feature type="transmembrane region" description="Helical" evidence="1">
    <location>
        <begin position="118"/>
        <end position="137"/>
    </location>
</feature>
<comment type="caution">
    <text evidence="3">The sequence shown here is derived from an EMBL/GenBank/DDBJ whole genome shotgun (WGS) entry which is preliminary data.</text>
</comment>
<dbReference type="RefSeq" id="WP_149353680.1">
    <property type="nucleotide sequence ID" value="NZ_VTRV01000181.1"/>
</dbReference>
<keyword evidence="4" id="KW-1185">Reference proteome</keyword>
<evidence type="ECO:0000313" key="4">
    <source>
        <dbReference type="Proteomes" id="UP000323164"/>
    </source>
</evidence>
<feature type="transmembrane region" description="Helical" evidence="1">
    <location>
        <begin position="88"/>
        <end position="106"/>
    </location>
</feature>
<dbReference type="Pfam" id="PF09990">
    <property type="entry name" value="DUF2231"/>
    <property type="match status" value="1"/>
</dbReference>
<keyword evidence="1" id="KW-0812">Transmembrane</keyword>
<proteinExistence type="predicted"/>
<sequence>MRTQVAPRRSPVANAVFNVLNPIPFGCFVAALIFDVTYARTAQVMWTKGAAWLIVIGLLAAIVPRLVDLAQTWFTARHASTSADRLDFWLNLFAIVAAIFNAFVHSRDAYAVVPEGQWLSALTVALIAIGHVVRATLRTRTEGLAHG</sequence>
<evidence type="ECO:0000313" key="3">
    <source>
        <dbReference type="EMBL" id="TZF85102.1"/>
    </source>
</evidence>
<keyword evidence="1" id="KW-1133">Transmembrane helix</keyword>
<feature type="domain" description="DUF2231" evidence="2">
    <location>
        <begin position="22"/>
        <end position="129"/>
    </location>
</feature>
<dbReference type="InterPro" id="IPR019251">
    <property type="entry name" value="DUF2231_TM"/>
</dbReference>
<dbReference type="PIRSF" id="PIRSF029509">
    <property type="entry name" value="UCP029509"/>
    <property type="match status" value="1"/>
</dbReference>
<protein>
    <recommendedName>
        <fullName evidence="2">DUF2231 domain-containing protein</fullName>
    </recommendedName>
</protein>
<keyword evidence="1" id="KW-0472">Membrane</keyword>
<dbReference type="InterPro" id="IPR016923">
    <property type="entry name" value="UCP029509"/>
</dbReference>
<gene>
    <name evidence="3" type="ORF">FW784_12570</name>
</gene>
<dbReference type="Proteomes" id="UP000323164">
    <property type="component" value="Unassembled WGS sequence"/>
</dbReference>
<dbReference type="EMBL" id="VTRV01000181">
    <property type="protein sequence ID" value="TZF85102.1"/>
    <property type="molecule type" value="Genomic_DNA"/>
</dbReference>
<dbReference type="AlphaFoldDB" id="A0A5D8YT29"/>
<reference evidence="3 4" key="1">
    <citation type="submission" date="2019-08" db="EMBL/GenBank/DDBJ databases">
        <title>Draft genome sequence of Lysobacter sp. UKS-15.</title>
        <authorList>
            <person name="Im W.-T."/>
        </authorList>
    </citation>
    <scope>NUCLEOTIDE SEQUENCE [LARGE SCALE GENOMIC DNA]</scope>
    <source>
        <strain evidence="3 4">UKS-15</strain>
    </source>
</reference>
<evidence type="ECO:0000259" key="2">
    <source>
        <dbReference type="Pfam" id="PF09990"/>
    </source>
</evidence>
<accession>A0A5D8YT29</accession>
<feature type="transmembrane region" description="Helical" evidence="1">
    <location>
        <begin position="12"/>
        <end position="34"/>
    </location>
</feature>
<feature type="transmembrane region" description="Helical" evidence="1">
    <location>
        <begin position="49"/>
        <end position="67"/>
    </location>
</feature>
<name>A0A5D8YT29_9GAMM</name>
<evidence type="ECO:0000256" key="1">
    <source>
        <dbReference type="SAM" id="Phobius"/>
    </source>
</evidence>